<accession>A0A0G1C448</accession>
<dbReference type="InterPro" id="IPR032531">
    <property type="entry name" value="DUF4956"/>
</dbReference>
<protein>
    <recommendedName>
        <fullName evidence="4">DUF4956 domain-containing protein</fullName>
    </recommendedName>
</protein>
<gene>
    <name evidence="2" type="ORF">UV54_C0009G0003</name>
</gene>
<dbReference type="PATRIC" id="fig|1618369.3.peg.175"/>
<evidence type="ECO:0000313" key="3">
    <source>
        <dbReference type="Proteomes" id="UP000034213"/>
    </source>
</evidence>
<keyword evidence="1" id="KW-1133">Transmembrane helix</keyword>
<comment type="caution">
    <text evidence="2">The sequence shown here is derived from an EMBL/GenBank/DDBJ whole genome shotgun (WGS) entry which is preliminary data.</text>
</comment>
<reference evidence="2 3" key="1">
    <citation type="journal article" date="2015" name="Nature">
        <title>rRNA introns, odd ribosomes, and small enigmatic genomes across a large radiation of phyla.</title>
        <authorList>
            <person name="Brown C.T."/>
            <person name="Hug L.A."/>
            <person name="Thomas B.C."/>
            <person name="Sharon I."/>
            <person name="Castelle C.J."/>
            <person name="Singh A."/>
            <person name="Wilkins M.J."/>
            <person name="Williams K.H."/>
            <person name="Banfield J.F."/>
        </authorList>
    </citation>
    <scope>NUCLEOTIDE SEQUENCE [LARGE SCALE GENOMIC DNA]</scope>
</reference>
<name>A0A0G1C448_9BACT</name>
<organism evidence="2 3">
    <name type="scientific">Candidatus Beckwithbacteria bacterium GW2011_GWA2_43_10</name>
    <dbReference type="NCBI Taxonomy" id="1618369"/>
    <lineage>
        <taxon>Bacteria</taxon>
        <taxon>Candidatus Beckwithiibacteriota</taxon>
    </lineage>
</organism>
<sequence length="241" mass="27211">MVALDLFEISQYYKLYMDSILGTINTQIINIPLGAFVLNLLLAAILSMFLGAYYTRYGNSFSNRKIFAKNFILIALVTTVVIAIIKSSLALSLGLVGALSIVRFRSAIKEPEELAFLFFAIMIGLGMGADQRFITIIATVIILGILRLRDMKVSPKIEPNLFLSLSLARGDNKADLPQIIETLKKYCEEVNMQRFDETEKNIEASFFVKYAELEKIQQTKNDLRRLAPDIEINFVDNKTSY</sequence>
<feature type="transmembrane region" description="Helical" evidence="1">
    <location>
        <begin position="71"/>
        <end position="102"/>
    </location>
</feature>
<dbReference type="AlphaFoldDB" id="A0A0G1C448"/>
<evidence type="ECO:0000256" key="1">
    <source>
        <dbReference type="SAM" id="Phobius"/>
    </source>
</evidence>
<feature type="transmembrane region" description="Helical" evidence="1">
    <location>
        <begin position="28"/>
        <end position="50"/>
    </location>
</feature>
<proteinExistence type="predicted"/>
<dbReference type="Proteomes" id="UP000034213">
    <property type="component" value="Unassembled WGS sequence"/>
</dbReference>
<keyword evidence="1" id="KW-0472">Membrane</keyword>
<keyword evidence="1" id="KW-0812">Transmembrane</keyword>
<feature type="transmembrane region" description="Helical" evidence="1">
    <location>
        <begin position="114"/>
        <end position="146"/>
    </location>
</feature>
<dbReference type="EMBL" id="LCEW01000009">
    <property type="protein sequence ID" value="KKS80337.1"/>
    <property type="molecule type" value="Genomic_DNA"/>
</dbReference>
<evidence type="ECO:0000313" key="2">
    <source>
        <dbReference type="EMBL" id="KKS80337.1"/>
    </source>
</evidence>
<dbReference type="STRING" id="1618369.UV54_C0009G0003"/>
<dbReference type="Pfam" id="PF16316">
    <property type="entry name" value="DUF4956"/>
    <property type="match status" value="1"/>
</dbReference>
<evidence type="ECO:0008006" key="4">
    <source>
        <dbReference type="Google" id="ProtNLM"/>
    </source>
</evidence>